<dbReference type="InterPro" id="IPR036396">
    <property type="entry name" value="Cyt_P450_sf"/>
</dbReference>
<dbReference type="GO" id="GO:0010268">
    <property type="term" value="P:brassinosteroid homeostasis"/>
    <property type="evidence" value="ECO:0007669"/>
    <property type="project" value="TreeGrafter"/>
</dbReference>
<gene>
    <name evidence="3" type="ORF">A4U43_C06F19790</name>
</gene>
<evidence type="ECO:0000313" key="3">
    <source>
        <dbReference type="EMBL" id="ONK67402.1"/>
    </source>
</evidence>
<dbReference type="Pfam" id="PF00067">
    <property type="entry name" value="p450"/>
    <property type="match status" value="1"/>
</dbReference>
<dbReference type="SUPFAM" id="SSF48264">
    <property type="entry name" value="Cytochrome P450"/>
    <property type="match status" value="1"/>
</dbReference>
<dbReference type="Proteomes" id="UP000243459">
    <property type="component" value="Chromosome 6"/>
</dbReference>
<dbReference type="GO" id="GO:0016132">
    <property type="term" value="P:brassinosteroid biosynthetic process"/>
    <property type="evidence" value="ECO:0007669"/>
    <property type="project" value="TreeGrafter"/>
</dbReference>
<dbReference type="GO" id="GO:0016125">
    <property type="term" value="P:sterol metabolic process"/>
    <property type="evidence" value="ECO:0007669"/>
    <property type="project" value="TreeGrafter"/>
</dbReference>
<dbReference type="OMA" id="WWRIIAE"/>
<evidence type="ECO:0000256" key="1">
    <source>
        <dbReference type="ARBA" id="ARBA00022723"/>
    </source>
</evidence>
<dbReference type="GO" id="GO:0004497">
    <property type="term" value="F:monooxygenase activity"/>
    <property type="evidence" value="ECO:0007669"/>
    <property type="project" value="InterPro"/>
</dbReference>
<dbReference type="InterPro" id="IPR001128">
    <property type="entry name" value="Cyt_P450"/>
</dbReference>
<dbReference type="EMBL" id="CM007386">
    <property type="protein sequence ID" value="ONK67402.1"/>
    <property type="molecule type" value="Genomic_DNA"/>
</dbReference>
<dbReference type="GO" id="GO:0020037">
    <property type="term" value="F:heme binding"/>
    <property type="evidence" value="ECO:0007669"/>
    <property type="project" value="InterPro"/>
</dbReference>
<dbReference type="Gene3D" id="1.10.630.10">
    <property type="entry name" value="Cytochrome P450"/>
    <property type="match status" value="1"/>
</dbReference>
<dbReference type="GO" id="GO:0016705">
    <property type="term" value="F:oxidoreductase activity, acting on paired donors, with incorporation or reduction of molecular oxygen"/>
    <property type="evidence" value="ECO:0007669"/>
    <property type="project" value="InterPro"/>
</dbReference>
<sequence>MAFLLMLKQAASTETNPFAEAIKAELFQLVLGTFSLPINLPGTNYHRALEARKKIICMLTEIIEERRASSSLHHDMLDCLLQPEEGSKAKLTNDQIIDVIIALIYSSYETVSTTSMMAVKYLHDHPKILEDLRNEHLEIRKGKLPGDALNSNDYKSMNFTRAVSR</sequence>
<dbReference type="GO" id="GO:0005506">
    <property type="term" value="F:iron ion binding"/>
    <property type="evidence" value="ECO:0007669"/>
    <property type="project" value="InterPro"/>
</dbReference>
<protein>
    <submittedName>
        <fullName evidence="3">Uncharacterized protein</fullName>
    </submittedName>
</protein>
<dbReference type="Gramene" id="ONK67402">
    <property type="protein sequence ID" value="ONK67402"/>
    <property type="gene ID" value="A4U43_C06F19790"/>
</dbReference>
<name>A0A5P1EN25_ASPOF</name>
<evidence type="ECO:0000256" key="2">
    <source>
        <dbReference type="ARBA" id="ARBA00023004"/>
    </source>
</evidence>
<keyword evidence="4" id="KW-1185">Reference proteome</keyword>
<accession>A0A5P1EN25</accession>
<dbReference type="AlphaFoldDB" id="A0A5P1EN25"/>
<reference evidence="4" key="1">
    <citation type="journal article" date="2017" name="Nat. Commun.">
        <title>The asparagus genome sheds light on the origin and evolution of a young Y chromosome.</title>
        <authorList>
            <person name="Harkess A."/>
            <person name="Zhou J."/>
            <person name="Xu C."/>
            <person name="Bowers J.E."/>
            <person name="Van der Hulst R."/>
            <person name="Ayyampalayam S."/>
            <person name="Mercati F."/>
            <person name="Riccardi P."/>
            <person name="McKain M.R."/>
            <person name="Kakrana A."/>
            <person name="Tang H."/>
            <person name="Ray J."/>
            <person name="Groenendijk J."/>
            <person name="Arikit S."/>
            <person name="Mathioni S.M."/>
            <person name="Nakano M."/>
            <person name="Shan H."/>
            <person name="Telgmann-Rauber A."/>
            <person name="Kanno A."/>
            <person name="Yue Z."/>
            <person name="Chen H."/>
            <person name="Li W."/>
            <person name="Chen Y."/>
            <person name="Xu X."/>
            <person name="Zhang Y."/>
            <person name="Luo S."/>
            <person name="Chen H."/>
            <person name="Gao J."/>
            <person name="Mao Z."/>
            <person name="Pires J.C."/>
            <person name="Luo M."/>
            <person name="Kudrna D."/>
            <person name="Wing R.A."/>
            <person name="Meyers B.C."/>
            <person name="Yi K."/>
            <person name="Kong H."/>
            <person name="Lavrijsen P."/>
            <person name="Sunseri F."/>
            <person name="Falavigna A."/>
            <person name="Ye Y."/>
            <person name="Leebens-Mack J.H."/>
            <person name="Chen G."/>
        </authorList>
    </citation>
    <scope>NUCLEOTIDE SEQUENCE [LARGE SCALE GENOMIC DNA]</scope>
    <source>
        <strain evidence="4">cv. DH0086</strain>
    </source>
</reference>
<keyword evidence="2" id="KW-0408">Iron</keyword>
<organism evidence="3 4">
    <name type="scientific">Asparagus officinalis</name>
    <name type="common">Garden asparagus</name>
    <dbReference type="NCBI Taxonomy" id="4686"/>
    <lineage>
        <taxon>Eukaryota</taxon>
        <taxon>Viridiplantae</taxon>
        <taxon>Streptophyta</taxon>
        <taxon>Embryophyta</taxon>
        <taxon>Tracheophyta</taxon>
        <taxon>Spermatophyta</taxon>
        <taxon>Magnoliopsida</taxon>
        <taxon>Liliopsida</taxon>
        <taxon>Asparagales</taxon>
        <taxon>Asparagaceae</taxon>
        <taxon>Asparagoideae</taxon>
        <taxon>Asparagus</taxon>
    </lineage>
</organism>
<dbReference type="PANTHER" id="PTHR24286">
    <property type="entry name" value="CYTOCHROME P450 26"/>
    <property type="match status" value="1"/>
</dbReference>
<keyword evidence="1" id="KW-0479">Metal-binding</keyword>
<evidence type="ECO:0000313" key="4">
    <source>
        <dbReference type="Proteomes" id="UP000243459"/>
    </source>
</evidence>
<dbReference type="PANTHER" id="PTHR24286:SF169">
    <property type="entry name" value="CYTOCHROME P450 85A1"/>
    <property type="match status" value="1"/>
</dbReference>
<proteinExistence type="predicted"/>